<keyword evidence="1" id="KW-0479">Metal-binding</keyword>
<gene>
    <name evidence="3" type="ORF">DNK44_23910</name>
</gene>
<dbReference type="RefSeq" id="WP_131199256.1">
    <property type="nucleotide sequence ID" value="NZ_QJUL01000056.1"/>
</dbReference>
<keyword evidence="1" id="KW-0862">Zinc</keyword>
<comment type="caution">
    <text evidence="3">The sequence shown here is derived from an EMBL/GenBank/DDBJ whole genome shotgun (WGS) entry which is preliminary data.</text>
</comment>
<dbReference type="Pfam" id="PF21810">
    <property type="entry name" value="DUF6880"/>
    <property type="match status" value="1"/>
</dbReference>
<evidence type="ECO:0000259" key="2">
    <source>
        <dbReference type="PROSITE" id="PS50966"/>
    </source>
</evidence>
<dbReference type="OrthoDB" id="7187515at2"/>
<dbReference type="PROSITE" id="PS50966">
    <property type="entry name" value="ZF_SWIM"/>
    <property type="match status" value="1"/>
</dbReference>
<sequence length="563" mass="63623">MPPSFSIADLEYHAGSEDMLLRGQGYVDSGAVHDLQLNGNRASARVIGSDAYHTTLEHQDGELLASCDCPHAARGFFCKHAVALGLAWLERLDGPEHIAPRYAEDERLDNLRAWLDRQPQAELAQLLFDQALRDTAFMRQLWIRVELDAGQDRDGLYDAIDDLTKVDYSHGWDNARTLASGVESLLQTLQGLLTPTAAASLSELCEYAIQRVESMLEQVDDSDAEFSWSLQQLQALHFEACQMAPPEPLELAQRLFEAELNAKFDAFDNSALVYQELLGQPGLQRFQELALQHWQALPPNGHGSTEQWRITHIMETLARQSGDLEALVAIKRRDLSLPYHYLAIAELYHDAQQADKALQWAEQGLATFGPDTDARLLDFLAERYLESDRHAQALGLIWSQFEHLPRLENYQKLQRMAQRLGCWPEQRERALAHLESPTARQPYLASGDQSLRLAIALWEQDLSAAWQAFHKGPCQQALLVQLAEALEADQPLDAATIYRQLIPQRVEQTNNRAYEDAIKLLHRVAALIGPADFATLCQRLRQRYKAKRNFIKLLDGMPRAKPA</sequence>
<reference evidence="3 4" key="1">
    <citation type="submission" date="2018-06" db="EMBL/GenBank/DDBJ databases">
        <title>Three novel Pseudomonas species isolated from symptomatic oak.</title>
        <authorList>
            <person name="Bueno-Gonzalez V."/>
            <person name="Brady C."/>
        </authorList>
    </citation>
    <scope>NUCLEOTIDE SEQUENCE [LARGE SCALE GENOMIC DNA]</scope>
    <source>
        <strain evidence="3 4">P6B</strain>
    </source>
</reference>
<evidence type="ECO:0000313" key="4">
    <source>
        <dbReference type="Proteomes" id="UP000293172"/>
    </source>
</evidence>
<dbReference type="Pfam" id="PF04434">
    <property type="entry name" value="SWIM"/>
    <property type="match status" value="1"/>
</dbReference>
<proteinExistence type="predicted"/>
<dbReference type="InterPro" id="IPR049245">
    <property type="entry name" value="DUF6880"/>
</dbReference>
<protein>
    <recommendedName>
        <fullName evidence="2">SWIM-type domain-containing protein</fullName>
    </recommendedName>
</protein>
<dbReference type="GO" id="GO:0008270">
    <property type="term" value="F:zinc ion binding"/>
    <property type="evidence" value="ECO:0007669"/>
    <property type="project" value="UniProtKB-KW"/>
</dbReference>
<feature type="domain" description="SWIM-type" evidence="2">
    <location>
        <begin position="52"/>
        <end position="89"/>
    </location>
</feature>
<accession>A0A4Q9QTA4</accession>
<evidence type="ECO:0000256" key="1">
    <source>
        <dbReference type="PROSITE-ProRule" id="PRU00325"/>
    </source>
</evidence>
<keyword evidence="1" id="KW-0863">Zinc-finger</keyword>
<evidence type="ECO:0000313" key="3">
    <source>
        <dbReference type="EMBL" id="TBU85682.1"/>
    </source>
</evidence>
<organism evidence="3 4">
    <name type="scientific">Phytopseudomonas dryadis</name>
    <dbReference type="NCBI Taxonomy" id="2487520"/>
    <lineage>
        <taxon>Bacteria</taxon>
        <taxon>Pseudomonadati</taxon>
        <taxon>Pseudomonadota</taxon>
        <taxon>Gammaproteobacteria</taxon>
        <taxon>Pseudomonadales</taxon>
        <taxon>Pseudomonadaceae</taxon>
        <taxon>Phytopseudomonas</taxon>
    </lineage>
</organism>
<name>A0A4Q9QTA4_9GAMM</name>
<dbReference type="EMBL" id="QJUL01000056">
    <property type="protein sequence ID" value="TBU85682.1"/>
    <property type="molecule type" value="Genomic_DNA"/>
</dbReference>
<dbReference type="Proteomes" id="UP000293172">
    <property type="component" value="Unassembled WGS sequence"/>
</dbReference>
<dbReference type="AlphaFoldDB" id="A0A4Q9QTA4"/>
<dbReference type="InterPro" id="IPR007527">
    <property type="entry name" value="Znf_SWIM"/>
</dbReference>